<dbReference type="InterPro" id="IPR000719">
    <property type="entry name" value="Prot_kinase_dom"/>
</dbReference>
<dbReference type="InterPro" id="IPR011009">
    <property type="entry name" value="Kinase-like_dom_sf"/>
</dbReference>
<keyword evidence="2" id="KW-0472">Membrane</keyword>
<organism evidence="4 5">
    <name type="scientific">Actinomadura chokoriensis</name>
    <dbReference type="NCBI Taxonomy" id="454156"/>
    <lineage>
        <taxon>Bacteria</taxon>
        <taxon>Bacillati</taxon>
        <taxon>Actinomycetota</taxon>
        <taxon>Actinomycetes</taxon>
        <taxon>Streptosporangiales</taxon>
        <taxon>Thermomonosporaceae</taxon>
        <taxon>Actinomadura</taxon>
    </lineage>
</organism>
<evidence type="ECO:0000256" key="1">
    <source>
        <dbReference type="SAM" id="MobiDB-lite"/>
    </source>
</evidence>
<dbReference type="EMBL" id="JAXCEH010000011">
    <property type="protein sequence ID" value="MFA1555566.1"/>
    <property type="molecule type" value="Genomic_DNA"/>
</dbReference>
<reference evidence="4 5" key="1">
    <citation type="submission" date="2023-11" db="EMBL/GenBank/DDBJ databases">
        <title>Actinomadura monticuli sp. nov., isolated from volcanic ash.</title>
        <authorList>
            <person name="Lee S.D."/>
            <person name="Yang H."/>
            <person name="Kim I.S."/>
        </authorList>
    </citation>
    <scope>NUCLEOTIDE SEQUENCE [LARGE SCALE GENOMIC DNA]</scope>
    <source>
        <strain evidence="4 5">DSM 45346</strain>
    </source>
</reference>
<evidence type="ECO:0000313" key="4">
    <source>
        <dbReference type="EMBL" id="MFA1555566.1"/>
    </source>
</evidence>
<keyword evidence="2" id="KW-0812">Transmembrane</keyword>
<keyword evidence="5" id="KW-1185">Reference proteome</keyword>
<gene>
    <name evidence="4" type="ORF">SM436_17905</name>
</gene>
<feature type="region of interest" description="Disordered" evidence="1">
    <location>
        <begin position="290"/>
        <end position="332"/>
    </location>
</feature>
<dbReference type="PROSITE" id="PS50011">
    <property type="entry name" value="PROTEIN_KINASE_DOM"/>
    <property type="match status" value="1"/>
</dbReference>
<keyword evidence="2" id="KW-1133">Transmembrane helix</keyword>
<sequence>MSIRLRYHDVHGVSVETKAVELDEAEPPLRPPLEAVRLQLDLPDRTAHVRCVRPVDRGPGGLTAGCRQLDGEILAGLRLARLCDGRPYPRSVSRLLGYDADAAQPFALLEPLRGVEVGTLAGTLPTEQRRRFQIGLLRAVRLLNAAGIAHRGISPGTVRWDGDDVQITDFAHAAPIGAPRTVVGVMPWQAPEQRSKPPRDWEPGLIGPNDDVWAAGRLIFYVLTGEELDDTAKLADRPELAELLAGVILPPERRPDAQTLLRRLGEADAPPRPLAADPAFSRGRAEFFAQRRRKHPHTAPDPVTETKAPPVHETGDQDSGAHDSGDGASEPRSLDGSWLLWGGVTVLVVLALYLIVGR</sequence>
<proteinExistence type="predicted"/>
<accession>A0ABV4QY81</accession>
<evidence type="ECO:0000259" key="3">
    <source>
        <dbReference type="PROSITE" id="PS50011"/>
    </source>
</evidence>
<protein>
    <recommendedName>
        <fullName evidence="3">Protein kinase domain-containing protein</fullName>
    </recommendedName>
</protein>
<feature type="domain" description="Protein kinase" evidence="3">
    <location>
        <begin position="1"/>
        <end position="288"/>
    </location>
</feature>
<name>A0ABV4QY81_9ACTN</name>
<feature type="transmembrane region" description="Helical" evidence="2">
    <location>
        <begin position="338"/>
        <end position="356"/>
    </location>
</feature>
<dbReference type="Proteomes" id="UP001569904">
    <property type="component" value="Unassembled WGS sequence"/>
</dbReference>
<dbReference type="RefSeq" id="WP_371942291.1">
    <property type="nucleotide sequence ID" value="NZ_JAXCEH010000011.1"/>
</dbReference>
<comment type="caution">
    <text evidence="4">The sequence shown here is derived from an EMBL/GenBank/DDBJ whole genome shotgun (WGS) entry which is preliminary data.</text>
</comment>
<evidence type="ECO:0000313" key="5">
    <source>
        <dbReference type="Proteomes" id="UP001569904"/>
    </source>
</evidence>
<dbReference type="Gene3D" id="1.10.510.10">
    <property type="entry name" value="Transferase(Phosphotransferase) domain 1"/>
    <property type="match status" value="1"/>
</dbReference>
<evidence type="ECO:0000256" key="2">
    <source>
        <dbReference type="SAM" id="Phobius"/>
    </source>
</evidence>
<feature type="compositionally biased region" description="Basic and acidic residues" evidence="1">
    <location>
        <begin position="313"/>
        <end position="325"/>
    </location>
</feature>
<dbReference type="SUPFAM" id="SSF56112">
    <property type="entry name" value="Protein kinase-like (PK-like)"/>
    <property type="match status" value="1"/>
</dbReference>